<keyword evidence="5" id="KW-1003">Cell membrane</keyword>
<keyword evidence="11 19" id="KW-1133">Transmembrane helix</keyword>
<feature type="compositionally biased region" description="Basic and acidic residues" evidence="18">
    <location>
        <begin position="989"/>
        <end position="999"/>
    </location>
</feature>
<dbReference type="PROSITE" id="PS00079">
    <property type="entry name" value="MULTICOPPER_OXIDASE1"/>
    <property type="match status" value="2"/>
</dbReference>
<dbReference type="SUPFAM" id="SSF49503">
    <property type="entry name" value="Cupredoxins"/>
    <property type="match status" value="3"/>
</dbReference>
<feature type="compositionally biased region" description="Acidic residues" evidence="18">
    <location>
        <begin position="979"/>
        <end position="988"/>
    </location>
</feature>
<comment type="subcellular location">
    <subcellularLocation>
        <location evidence="2">Cell membrane</location>
        <topology evidence="2">Single-pass membrane protein</topology>
    </subcellularLocation>
</comment>
<keyword evidence="16 19" id="KW-0472">Membrane</keyword>
<keyword evidence="6" id="KW-0410">Iron transport</keyword>
<dbReference type="InterPro" id="IPR044130">
    <property type="entry name" value="CuRO_2_Fet3-like"/>
</dbReference>
<dbReference type="InterPro" id="IPR011707">
    <property type="entry name" value="Cu-oxidase-like_N"/>
</dbReference>
<organism evidence="22 23">
    <name type="scientific">Candida albicans</name>
    <name type="common">Yeast</name>
    <dbReference type="NCBI Taxonomy" id="5476"/>
    <lineage>
        <taxon>Eukaryota</taxon>
        <taxon>Fungi</taxon>
        <taxon>Dikarya</taxon>
        <taxon>Ascomycota</taxon>
        <taxon>Saccharomycotina</taxon>
        <taxon>Pichiomycetes</taxon>
        <taxon>Debaryomycetaceae</taxon>
        <taxon>Candida/Lodderomyces clade</taxon>
        <taxon>Candida</taxon>
    </lineage>
</organism>
<dbReference type="SUPFAM" id="SSF49447">
    <property type="entry name" value="Second domain of Mu2 adaptin subunit (ap50) of ap2 adaptor"/>
    <property type="match status" value="1"/>
</dbReference>
<dbReference type="CDD" id="cd13851">
    <property type="entry name" value="CuRO_1_Fet3p"/>
    <property type="match status" value="1"/>
</dbReference>
<dbReference type="CDD" id="cd09252">
    <property type="entry name" value="AP-3_Mu3_Cterm"/>
    <property type="match status" value="1"/>
</dbReference>
<keyword evidence="8" id="KW-0479">Metal-binding</keyword>
<evidence type="ECO:0000256" key="1">
    <source>
        <dbReference type="ARBA" id="ARBA00001935"/>
    </source>
</evidence>
<evidence type="ECO:0000256" key="5">
    <source>
        <dbReference type="ARBA" id="ARBA00022475"/>
    </source>
</evidence>
<evidence type="ECO:0000256" key="19">
    <source>
        <dbReference type="SAM" id="Phobius"/>
    </source>
</evidence>
<keyword evidence="12" id="KW-0560">Oxidoreductase</keyword>
<keyword evidence="10" id="KW-0677">Repeat</keyword>
<dbReference type="PANTHER" id="PTHR11709">
    <property type="entry name" value="MULTI-COPPER OXIDASE"/>
    <property type="match status" value="1"/>
</dbReference>
<dbReference type="PROSITE" id="PS51072">
    <property type="entry name" value="MHD"/>
    <property type="match status" value="1"/>
</dbReference>
<protein>
    <submittedName>
        <fullName evidence="22">Iron transport multicopper oxidase FET3 domain protein</fullName>
    </submittedName>
</protein>
<dbReference type="GO" id="GO:0010106">
    <property type="term" value="P:cellular response to iron ion starvation"/>
    <property type="evidence" value="ECO:0007669"/>
    <property type="project" value="TreeGrafter"/>
</dbReference>
<dbReference type="Pfam" id="PF07731">
    <property type="entry name" value="Cu-oxidase_2"/>
    <property type="match status" value="1"/>
</dbReference>
<comment type="similarity">
    <text evidence="3">Belongs to the multicopper oxidase family.</text>
</comment>
<evidence type="ECO:0000256" key="9">
    <source>
        <dbReference type="ARBA" id="ARBA00022729"/>
    </source>
</evidence>
<evidence type="ECO:0000256" key="2">
    <source>
        <dbReference type="ARBA" id="ARBA00004162"/>
    </source>
</evidence>
<feature type="domain" description="MHD" evidence="21">
    <location>
        <begin position="757"/>
        <end position="1061"/>
    </location>
</feature>
<dbReference type="PROSITE" id="PS00080">
    <property type="entry name" value="MULTICOPPER_OXIDASE2"/>
    <property type="match status" value="1"/>
</dbReference>
<keyword evidence="14" id="KW-0186">Copper</keyword>
<dbReference type="FunFam" id="2.60.40.420:FF:000025">
    <property type="entry name" value="FET5p Multicopper oxidase"/>
    <property type="match status" value="1"/>
</dbReference>
<dbReference type="PANTHER" id="PTHR11709:SF361">
    <property type="entry name" value="IRON TRANSPORT MULTICOPPER OXIDASE FET3"/>
    <property type="match status" value="1"/>
</dbReference>
<evidence type="ECO:0000256" key="8">
    <source>
        <dbReference type="ARBA" id="ARBA00022723"/>
    </source>
</evidence>
<name>A0A8H6C4E2_CANAX</name>
<evidence type="ECO:0000313" key="22">
    <source>
        <dbReference type="EMBL" id="KAF6071057.1"/>
    </source>
</evidence>
<dbReference type="GO" id="GO:0004322">
    <property type="term" value="F:ferroxidase activity"/>
    <property type="evidence" value="ECO:0007669"/>
    <property type="project" value="TreeGrafter"/>
</dbReference>
<keyword evidence="15" id="KW-0406">Ion transport</keyword>
<dbReference type="FunFam" id="2.60.40.420:FF:000022">
    <property type="entry name" value="FET5p Multicopper oxidase"/>
    <property type="match status" value="1"/>
</dbReference>
<dbReference type="Pfam" id="PF00928">
    <property type="entry name" value="Adap_comp_sub"/>
    <property type="match status" value="1"/>
</dbReference>
<evidence type="ECO:0000256" key="12">
    <source>
        <dbReference type="ARBA" id="ARBA00023002"/>
    </source>
</evidence>
<dbReference type="GO" id="GO:0005507">
    <property type="term" value="F:copper ion binding"/>
    <property type="evidence" value="ECO:0007669"/>
    <property type="project" value="InterPro"/>
</dbReference>
<dbReference type="InterPro" id="IPR011012">
    <property type="entry name" value="Longin-like_dom_sf"/>
</dbReference>
<keyword evidence="13" id="KW-0408">Iron</keyword>
<dbReference type="InterPro" id="IPR001117">
    <property type="entry name" value="Cu-oxidase_2nd"/>
</dbReference>
<evidence type="ECO:0000256" key="20">
    <source>
        <dbReference type="SAM" id="SignalP"/>
    </source>
</evidence>
<comment type="caution">
    <text evidence="22">The sequence shown here is derived from an EMBL/GenBank/DDBJ whole genome shotgun (WGS) entry which is preliminary data.</text>
</comment>
<evidence type="ECO:0000259" key="21">
    <source>
        <dbReference type="PROSITE" id="PS51072"/>
    </source>
</evidence>
<evidence type="ECO:0000256" key="14">
    <source>
        <dbReference type="ARBA" id="ARBA00023008"/>
    </source>
</evidence>
<feature type="signal peptide" evidence="20">
    <location>
        <begin position="1"/>
        <end position="21"/>
    </location>
</feature>
<evidence type="ECO:0000256" key="10">
    <source>
        <dbReference type="ARBA" id="ARBA00022737"/>
    </source>
</evidence>
<keyword evidence="17" id="KW-0325">Glycoprotein</keyword>
<evidence type="ECO:0000256" key="4">
    <source>
        <dbReference type="ARBA" id="ARBA00022448"/>
    </source>
</evidence>
<reference evidence="22 23" key="1">
    <citation type="submission" date="2020-03" db="EMBL/GenBank/DDBJ databases">
        <title>FDA dAtabase for Regulatory Grade micrObial Sequences (FDA-ARGOS): Supporting development and validation of Infectious Disease Dx tests.</title>
        <authorList>
            <person name="Campos J."/>
            <person name="Goldberg B."/>
            <person name="Tallon L."/>
            <person name="Sadzewicz L."/>
            <person name="Vavikolanu K."/>
            <person name="Mehta A."/>
            <person name="Aluvathingal J."/>
            <person name="Nadendla S."/>
            <person name="Nandy P."/>
            <person name="Geyer C."/>
            <person name="Yan Y."/>
            <person name="Sichtig H."/>
        </authorList>
    </citation>
    <scope>NUCLEOTIDE SEQUENCE [LARGE SCALE GENOMIC DNA]</scope>
    <source>
        <strain evidence="22 23">FDAARGOS_656</strain>
    </source>
</reference>
<dbReference type="InterPro" id="IPR045087">
    <property type="entry name" value="Cu-oxidase_fam"/>
</dbReference>
<dbReference type="Pfam" id="PF07732">
    <property type="entry name" value="Cu-oxidase_3"/>
    <property type="match status" value="1"/>
</dbReference>
<sequence>MRATLTSLLVSITFLVSLVAAETHTWYFKTGWVNANPDGVYERPMIGFNDTWPLPTLRVKKGDRVQLYLINGFDNLNTTLHFHGLFQNGTNQMDGPEMVTQCPIPPGETYLYNFTVDQVGTYWYHSHTAGQYGDGMRGVFVIDDDDFPYDYDEDVVLTVGDHYHKYSSDIIPSFLSRFNPTGAEPIPQNFLFNETRNLTWKVEPGKTYLVRIVNVGGFVSQYLWMEDHEFTVVEVDGIYVEKNTTDMLYITTAQRYSVLINTKNSTDKNYAFMQRVDTDMLDVIPSDLQLNGTNYIVYNEDASLPEAYDVDSLDNYLDDFYLKPLSKEKLLDDADYTITVDVQMDNLGNGVNYAFFNNITYTTPKVPTLLTVLSAGDAATNELVYGTNTNSFVLQGGDVVDIVLNNLDTGKHPFHLHGHAFQLIERHKEIPEGEDPVTYNATDHADWPEYPMVRDTVYVRPQSYIVMRFKADNPGVWFFHCHIEWHLEQGLAFQLIEDPQGIQKNEKITDNHKQICEKVGVPWEGNAAANSKDYLNLVGENVQVKRLPTGFTAKGIVALVFSCISAFLGLAAISYYGMNDIENMEKRVARDLDVYFDDDDDEEEEEEQSITEQAATEPPCLIFNFIQSGLQFYLLCKEIDNANPLIPSIFIQRLIEVMEDYFGDLNSVKIEANNEILTLLLYQMLDDGTPYITDFNKLRDLVSYKSLLSKLLSSATTVASKATGTAMSNKGPLDLHKTNNHQTSDIPWRRSNVKHTNNEMYVDVIETVNVIIKPTTKKAKRHLQSEKQNQGFDSAFYSSASSKSLNHDIENHLISGYIDGEINFLRTSRIELPSLHRCIDFDVWNEKRGILSFIPPDGKSTLMRYQIDLNQTNQYGTSNKQSMLSMIKSTSIEAEFICHENTSDFEIRLNLSPSISKIDSLNVEIVCEHPEDQIKMNRVTHGDFSSKGNGKAEWILRQLKPNVFSPVFYGSIISNTENSSDEEEEEEKEGARDENNQAKHDKKVRISKPSYIKLSYSHKGPVPSGLKVDSLKIISAKGLGDTVKPYKGVKYMTKSGNYIVRS</sequence>
<evidence type="ECO:0000313" key="23">
    <source>
        <dbReference type="Proteomes" id="UP000536275"/>
    </source>
</evidence>
<evidence type="ECO:0000256" key="18">
    <source>
        <dbReference type="SAM" id="MobiDB-lite"/>
    </source>
</evidence>
<keyword evidence="7 19" id="KW-0812">Transmembrane</keyword>
<dbReference type="InterPro" id="IPR028565">
    <property type="entry name" value="MHD"/>
</dbReference>
<evidence type="ECO:0000256" key="11">
    <source>
        <dbReference type="ARBA" id="ARBA00022989"/>
    </source>
</evidence>
<dbReference type="Proteomes" id="UP000536275">
    <property type="component" value="Unassembled WGS sequence"/>
</dbReference>
<dbReference type="FunFam" id="2.60.40.420:FF:000024">
    <property type="entry name" value="FET5p Multicopper oxidase"/>
    <property type="match status" value="1"/>
</dbReference>
<keyword evidence="9 20" id="KW-0732">Signal</keyword>
<proteinExistence type="inferred from homology"/>
<evidence type="ECO:0000256" key="13">
    <source>
        <dbReference type="ARBA" id="ARBA00023004"/>
    </source>
</evidence>
<dbReference type="Gene3D" id="3.30.450.60">
    <property type="match status" value="1"/>
</dbReference>
<feature type="transmembrane region" description="Helical" evidence="19">
    <location>
        <begin position="555"/>
        <end position="577"/>
    </location>
</feature>
<keyword evidence="4" id="KW-0813">Transport</keyword>
<dbReference type="Gene3D" id="2.60.40.420">
    <property type="entry name" value="Cupredoxins - blue copper proteins"/>
    <property type="match status" value="3"/>
</dbReference>
<dbReference type="AlphaFoldDB" id="A0A8H6C4E2"/>
<evidence type="ECO:0000256" key="7">
    <source>
        <dbReference type="ARBA" id="ARBA00022692"/>
    </source>
</evidence>
<evidence type="ECO:0000256" key="15">
    <source>
        <dbReference type="ARBA" id="ARBA00023065"/>
    </source>
</evidence>
<accession>A0A8H6C4E2</accession>
<dbReference type="GO" id="GO:0030117">
    <property type="term" value="C:membrane coat"/>
    <property type="evidence" value="ECO:0007669"/>
    <property type="project" value="UniProtKB-ARBA"/>
</dbReference>
<feature type="region of interest" description="Disordered" evidence="18">
    <location>
        <begin position="975"/>
        <end position="1004"/>
    </location>
</feature>
<dbReference type="InterPro" id="IPR002355">
    <property type="entry name" value="Cu_oxidase_Cu_BS"/>
</dbReference>
<evidence type="ECO:0000256" key="17">
    <source>
        <dbReference type="ARBA" id="ARBA00023180"/>
    </source>
</evidence>
<feature type="chain" id="PRO_5034416725" evidence="20">
    <location>
        <begin position="22"/>
        <end position="1062"/>
    </location>
</feature>
<comment type="cofactor">
    <cofactor evidence="1">
        <name>Cu cation</name>
        <dbReference type="ChEBI" id="CHEBI:23378"/>
    </cofactor>
</comment>
<dbReference type="EMBL" id="JABWAD010000022">
    <property type="protein sequence ID" value="KAF6071057.1"/>
    <property type="molecule type" value="Genomic_DNA"/>
</dbReference>
<dbReference type="CDD" id="cd13899">
    <property type="entry name" value="CuRO_3_Fet3p"/>
    <property type="match status" value="1"/>
</dbReference>
<dbReference type="CDD" id="cd13877">
    <property type="entry name" value="CuRO_2_Fet3p_like"/>
    <property type="match status" value="1"/>
</dbReference>
<dbReference type="InterPro" id="IPR011706">
    <property type="entry name" value="Cu-oxidase_C"/>
</dbReference>
<dbReference type="InterPro" id="IPR036168">
    <property type="entry name" value="AP2_Mu_C_sf"/>
</dbReference>
<dbReference type="InterPro" id="IPR008972">
    <property type="entry name" value="Cupredoxin"/>
</dbReference>
<gene>
    <name evidence="22" type="primary">FET3</name>
    <name evidence="22" type="ORF">FOB64_002110</name>
</gene>
<dbReference type="SUPFAM" id="SSF64356">
    <property type="entry name" value="SNARE-like"/>
    <property type="match status" value="1"/>
</dbReference>
<dbReference type="InterPro" id="IPR033138">
    <property type="entry name" value="Cu_oxidase_CS"/>
</dbReference>
<evidence type="ECO:0000256" key="6">
    <source>
        <dbReference type="ARBA" id="ARBA00022496"/>
    </source>
</evidence>
<dbReference type="GO" id="GO:0033573">
    <property type="term" value="C:high-affinity iron permease complex"/>
    <property type="evidence" value="ECO:0007669"/>
    <property type="project" value="TreeGrafter"/>
</dbReference>
<dbReference type="Gene3D" id="2.60.40.1170">
    <property type="entry name" value="Mu homology domain, subdomain B"/>
    <property type="match status" value="2"/>
</dbReference>
<dbReference type="GO" id="GO:0033215">
    <property type="term" value="P:reductive iron assimilation"/>
    <property type="evidence" value="ECO:0007669"/>
    <property type="project" value="TreeGrafter"/>
</dbReference>
<evidence type="ECO:0000256" key="3">
    <source>
        <dbReference type="ARBA" id="ARBA00010609"/>
    </source>
</evidence>
<evidence type="ECO:0000256" key="16">
    <source>
        <dbReference type="ARBA" id="ARBA00023136"/>
    </source>
</evidence>
<dbReference type="Pfam" id="PF00394">
    <property type="entry name" value="Cu-oxidase"/>
    <property type="match status" value="1"/>
</dbReference>